<protein>
    <submittedName>
        <fullName evidence="1">Uncharacterized protein</fullName>
    </submittedName>
</protein>
<gene>
    <name evidence="1" type="ORF">TNCV_2483901</name>
</gene>
<organism evidence="1 2">
    <name type="scientific">Trichonephila clavipes</name>
    <name type="common">Golden silk orbweaver</name>
    <name type="synonym">Nephila clavipes</name>
    <dbReference type="NCBI Taxonomy" id="2585209"/>
    <lineage>
        <taxon>Eukaryota</taxon>
        <taxon>Metazoa</taxon>
        <taxon>Ecdysozoa</taxon>
        <taxon>Arthropoda</taxon>
        <taxon>Chelicerata</taxon>
        <taxon>Arachnida</taxon>
        <taxon>Araneae</taxon>
        <taxon>Araneomorphae</taxon>
        <taxon>Entelegynae</taxon>
        <taxon>Araneoidea</taxon>
        <taxon>Nephilidae</taxon>
        <taxon>Trichonephila</taxon>
    </lineage>
</organism>
<dbReference type="AlphaFoldDB" id="A0A8X6VZE2"/>
<evidence type="ECO:0000313" key="1">
    <source>
        <dbReference type="EMBL" id="GFY25270.1"/>
    </source>
</evidence>
<evidence type="ECO:0000313" key="2">
    <source>
        <dbReference type="Proteomes" id="UP000887159"/>
    </source>
</evidence>
<proteinExistence type="predicted"/>
<dbReference type="EMBL" id="BMAU01021371">
    <property type="protein sequence ID" value="GFY25270.1"/>
    <property type="molecule type" value="Genomic_DNA"/>
</dbReference>
<comment type="caution">
    <text evidence="1">The sequence shown here is derived from an EMBL/GenBank/DDBJ whole genome shotgun (WGS) entry which is preliminary data.</text>
</comment>
<sequence>MAPEVASLLHLANERTLSSTSLTCSPGLRCVNMNVALFSYTRVFGVFSNHGQVTWTTPELTLPSPNYHITPTG</sequence>
<accession>A0A8X6VZE2</accession>
<keyword evidence="2" id="KW-1185">Reference proteome</keyword>
<name>A0A8X6VZE2_TRICX</name>
<reference evidence="1" key="1">
    <citation type="submission" date="2020-08" db="EMBL/GenBank/DDBJ databases">
        <title>Multicomponent nature underlies the extraordinary mechanical properties of spider dragline silk.</title>
        <authorList>
            <person name="Kono N."/>
            <person name="Nakamura H."/>
            <person name="Mori M."/>
            <person name="Yoshida Y."/>
            <person name="Ohtoshi R."/>
            <person name="Malay A.D."/>
            <person name="Moran D.A.P."/>
            <person name="Tomita M."/>
            <person name="Numata K."/>
            <person name="Arakawa K."/>
        </authorList>
    </citation>
    <scope>NUCLEOTIDE SEQUENCE</scope>
</reference>
<dbReference type="Proteomes" id="UP000887159">
    <property type="component" value="Unassembled WGS sequence"/>
</dbReference>